<name>A0A0G0WH45_9BACT</name>
<evidence type="ECO:0000313" key="1">
    <source>
        <dbReference type="EMBL" id="KKR83640.1"/>
    </source>
</evidence>
<dbReference type="FunFam" id="3.30.70.120:FF:000006">
    <property type="entry name" value="GTP cyclohydrolase 1 type 2 homolog"/>
    <property type="match status" value="1"/>
</dbReference>
<reference evidence="1 2" key="1">
    <citation type="journal article" date="2015" name="Nature">
        <title>rRNA introns, odd ribosomes, and small enigmatic genomes across a large radiation of phyla.</title>
        <authorList>
            <person name="Brown C.T."/>
            <person name="Hug L.A."/>
            <person name="Thomas B.C."/>
            <person name="Sharon I."/>
            <person name="Castelle C.J."/>
            <person name="Singh A."/>
            <person name="Wilkins M.J."/>
            <person name="Williams K.H."/>
            <person name="Banfield J.F."/>
        </authorList>
    </citation>
    <scope>NUCLEOTIDE SEQUENCE [LARGE SCALE GENOMIC DNA]</scope>
</reference>
<dbReference type="EMBL" id="LCAB01000003">
    <property type="protein sequence ID" value="KKR83640.1"/>
    <property type="molecule type" value="Genomic_DNA"/>
</dbReference>
<comment type="caution">
    <text evidence="1">The sequence shown here is derived from an EMBL/GenBank/DDBJ whole genome shotgun (WGS) entry which is preliminary data.</text>
</comment>
<gene>
    <name evidence="1" type="ORF">UU29_C0003G0042</name>
</gene>
<protein>
    <submittedName>
        <fullName evidence="1">NGG1p interacting factor 3 protein, NIF3</fullName>
    </submittedName>
</protein>
<accession>A0A0G0WH45</accession>
<evidence type="ECO:0000313" key="2">
    <source>
        <dbReference type="Proteomes" id="UP000034601"/>
    </source>
</evidence>
<organism evidence="1 2">
    <name type="scientific">Candidatus Daviesbacteria bacterium GW2011_GWA2_40_9</name>
    <dbReference type="NCBI Taxonomy" id="1618424"/>
    <lineage>
        <taxon>Bacteria</taxon>
        <taxon>Candidatus Daviesiibacteriota</taxon>
    </lineage>
</organism>
<dbReference type="AlphaFoldDB" id="A0A0G0WH45"/>
<dbReference type="PANTHER" id="PTHR41774">
    <property type="match status" value="1"/>
</dbReference>
<dbReference type="InterPro" id="IPR015867">
    <property type="entry name" value="N-reg_PII/ATP_PRibTrfase_C"/>
</dbReference>
<proteinExistence type="predicted"/>
<dbReference type="Proteomes" id="UP000034601">
    <property type="component" value="Unassembled WGS sequence"/>
</dbReference>
<dbReference type="InterPro" id="IPR036069">
    <property type="entry name" value="DUF34/NIF3_sf"/>
</dbReference>
<sequence>MNKTVKIVVFVPKTHTDIVRQAIGGAGAGKIGLYSHCSYSVDGIGRYKPMEGAHPAIGEIGKFEQVQEERIECVSDQKKAKAVIAAIRKVHPYEEVAFDIYPLISEEEL</sequence>
<dbReference type="SUPFAM" id="SSF102705">
    <property type="entry name" value="NIF3 (NGG1p interacting factor 3)-like"/>
    <property type="match status" value="1"/>
</dbReference>
<dbReference type="Gene3D" id="3.30.70.120">
    <property type="match status" value="1"/>
</dbReference>
<dbReference type="PANTHER" id="PTHR41774:SF1">
    <property type="entry name" value="NGG1P INTERACTING FACTOR NIF3"/>
    <property type="match status" value="1"/>
</dbReference>